<dbReference type="GO" id="GO:0016787">
    <property type="term" value="F:hydrolase activity"/>
    <property type="evidence" value="ECO:0007669"/>
    <property type="project" value="UniProtKB-KW"/>
</dbReference>
<dbReference type="SUPFAM" id="SSF52540">
    <property type="entry name" value="P-loop containing nucleoside triphosphate hydrolases"/>
    <property type="match status" value="1"/>
</dbReference>
<feature type="region of interest" description="Disordered" evidence="2">
    <location>
        <begin position="1"/>
        <end position="39"/>
    </location>
</feature>
<dbReference type="RefSeq" id="WP_015110853.1">
    <property type="nucleotide sequence ID" value="NC_019675.1"/>
</dbReference>
<dbReference type="EMBL" id="CP003495">
    <property type="protein sequence ID" value="AFY30420.1"/>
    <property type="molecule type" value="Genomic_DNA"/>
</dbReference>
<dbReference type="InterPro" id="IPR045455">
    <property type="entry name" value="NrS-1_pol-like_helicase"/>
</dbReference>
<dbReference type="HOGENOM" id="CLU_279238_0_0_3"/>
<accession>K9PBD0</accession>
<dbReference type="Gene3D" id="3.40.50.300">
    <property type="entry name" value="P-loop containing nucleotide triphosphate hydrolases"/>
    <property type="match status" value="1"/>
</dbReference>
<dbReference type="OrthoDB" id="558691at2"/>
<evidence type="ECO:0000313" key="6">
    <source>
        <dbReference type="Proteomes" id="UP000010388"/>
    </source>
</evidence>
<feature type="domain" description="NrS-1 polymerase-like helicase" evidence="4">
    <location>
        <begin position="805"/>
        <end position="919"/>
    </location>
</feature>
<dbReference type="Proteomes" id="UP000010388">
    <property type="component" value="Chromosome"/>
</dbReference>
<proteinExistence type="predicted"/>
<protein>
    <submittedName>
        <fullName evidence="5">Putative ATPase</fullName>
    </submittedName>
</protein>
<feature type="region of interest" description="Disordered" evidence="2">
    <location>
        <begin position="453"/>
        <end position="482"/>
    </location>
</feature>
<dbReference type="InterPro" id="IPR051620">
    <property type="entry name" value="ORF904-like_C"/>
</dbReference>
<dbReference type="AlphaFoldDB" id="K9PBD0"/>
<evidence type="ECO:0000259" key="3">
    <source>
        <dbReference type="Pfam" id="PF08706"/>
    </source>
</evidence>
<dbReference type="PANTHER" id="PTHR35372:SF2">
    <property type="entry name" value="SF3 HELICASE DOMAIN-CONTAINING PROTEIN"/>
    <property type="match status" value="1"/>
</dbReference>
<dbReference type="Pfam" id="PF08706">
    <property type="entry name" value="D5_N"/>
    <property type="match status" value="1"/>
</dbReference>
<dbReference type="PANTHER" id="PTHR35372">
    <property type="entry name" value="ATP BINDING PROTEIN-RELATED"/>
    <property type="match status" value="1"/>
</dbReference>
<dbReference type="STRING" id="292564.Cyagr_3351"/>
<keyword evidence="1" id="KW-0378">Hydrolase</keyword>
<feature type="compositionally biased region" description="Polar residues" evidence="2">
    <location>
        <begin position="13"/>
        <end position="22"/>
    </location>
</feature>
<dbReference type="KEGG" id="cgc:Cyagr_3351"/>
<evidence type="ECO:0000256" key="2">
    <source>
        <dbReference type="SAM" id="MobiDB-lite"/>
    </source>
</evidence>
<evidence type="ECO:0000313" key="5">
    <source>
        <dbReference type="EMBL" id="AFY30420.1"/>
    </source>
</evidence>
<sequence>MNDLIQINVAGPDTSTGRPCTSSKKHKGNGNGQNGVRDNKAKSFVQGWKDIAVAVRADEPAKKAKRRKPADCNDRIDLPKGVASQQVGKEMQPAAVVPAVLDVPLGAAARAKLKMKERLSTELYIRTEEALRHIKLLGLRHDEVRFRTVPVNPKDVYLCRSFKGKEGERDVGDTIKLALVPRVLLGAAAFVLPNPGGNKKADITEVRSIRAEWDDQPIEWQIRAWEVLGLPEPTFQVATGGKSVHSYWVLREGVEPIRGELAARRVLKLACDKGFPSDPAVVGRSQPMRLAGSLYIAKPAKKGEPVNPLAGKAIGYAQILDGADEKRRYSIEELEAVLPKLTKVESEAVGRVRAAEGDVSHSGEEDPCPICGRDSDADCTIFDNTDGVVVVVCYRGKSFSPPTDLTLGDVIEGKVDPSTRWAYTGESAMGSFGRPAAKFKQVGPEVALHNAKQEQQALTEALASPRPQQDAGAVASPPEEAPTQVEAPALVVTGNPYIDWETAVFWAESEEERAALMAEGFAIAERMEGKDIKGRTVFLCWSSRAMVKVPKVLKDLALKIARVGGNPRLIHLPCEVPQARGGLDPEISANTLLTFLQRHGREALVLLADRAKKCCKWDQEAKKWSWEWSHDKQVATIQAIIAWSVFKEHYVVEGAEERLYEWEGTRWLPLPGKASTAIEQPLQRWVAAMQWRSELSLGSKAIPALIAELRDHPRRRALSLDPVVQHGVLPMRNGVVRLSDGELLPHDRKYGNTWVLPYEFRPDELPVKTLACINRLLPKPHHQRLFRAACANALRRLGAKGFVELTGVGDSGKSALARLVEALVGKECTASSQLHLMEDKNQRFETLKARGAALLLFAECQDYAGPLERLKAFTGGDTIVAERKNSTERFDFTFRGLVMLVGNSAVKAKDDSSAVFNRRRSIHLDQAVPLAERRDMLSWRVDHWEGELADELGAFVAWILAMDPQEAKEAMEETGGLAHLDDLLDAQLTNPLAEWAEQHLIFDDTLDEDSKYHQLKIGTMSPGEEYELDAEKFKLYKFAYPSYRDWMAANGLKGNELSLRRFKSSLVGLLRDQLGLPLPAGLMTQPPYRTRDGARIPMLRMRIRSADTEIPGLIRFALQRNLGGRSLAS</sequence>
<dbReference type="InterPro" id="IPR027417">
    <property type="entry name" value="P-loop_NTPase"/>
</dbReference>
<feature type="domain" description="Bacteriophage/plasmid primase P4 C-terminal" evidence="3">
    <location>
        <begin position="650"/>
        <end position="764"/>
    </location>
</feature>
<name>K9PBD0_CYAGP</name>
<dbReference type="PATRIC" id="fig|292564.3.peg.3181"/>
<gene>
    <name evidence="5" type="ordered locus">Cyagr_3351</name>
</gene>
<dbReference type="Pfam" id="PF19263">
    <property type="entry name" value="DUF5906"/>
    <property type="match status" value="1"/>
</dbReference>
<reference evidence="6" key="1">
    <citation type="journal article" date="2013" name="Proc. Natl. Acad. Sci. U.S.A.">
        <title>Improving the coverage of the cyanobacterial phylum using diversity-driven genome sequencing.</title>
        <authorList>
            <person name="Shih P.M."/>
            <person name="Wu D."/>
            <person name="Latifi A."/>
            <person name="Axen S.D."/>
            <person name="Fewer D.P."/>
            <person name="Talla E."/>
            <person name="Calteau A."/>
            <person name="Cai F."/>
            <person name="Tandeau de Marsac N."/>
            <person name="Rippka R."/>
            <person name="Herdman M."/>
            <person name="Sivonen K."/>
            <person name="Coursin T."/>
            <person name="Laurent T."/>
            <person name="Goodwin L."/>
            <person name="Nolan M."/>
            <person name="Davenport K.W."/>
            <person name="Han C.S."/>
            <person name="Rubin E.M."/>
            <person name="Eisen J.A."/>
            <person name="Woyke T."/>
            <person name="Gugger M."/>
            <person name="Kerfeld C.A."/>
        </authorList>
    </citation>
    <scope>NUCLEOTIDE SEQUENCE [LARGE SCALE GENOMIC DNA]</scope>
    <source>
        <strain evidence="6">ATCC 27147 / PCC 6307</strain>
    </source>
</reference>
<evidence type="ECO:0000259" key="4">
    <source>
        <dbReference type="Pfam" id="PF19263"/>
    </source>
</evidence>
<dbReference type="InterPro" id="IPR014818">
    <property type="entry name" value="Phage/plasmid_primase_P4_C"/>
</dbReference>
<dbReference type="eggNOG" id="COG3378">
    <property type="taxonomic scope" value="Bacteria"/>
</dbReference>
<organism evidence="5 6">
    <name type="scientific">Cyanobium gracile (strain ATCC 27147 / PCC 6307)</name>
    <dbReference type="NCBI Taxonomy" id="292564"/>
    <lineage>
        <taxon>Bacteria</taxon>
        <taxon>Bacillati</taxon>
        <taxon>Cyanobacteriota</taxon>
        <taxon>Cyanophyceae</taxon>
        <taxon>Synechococcales</taxon>
        <taxon>Prochlorococcaceae</taxon>
        <taxon>Cyanobium</taxon>
    </lineage>
</organism>
<evidence type="ECO:0000256" key="1">
    <source>
        <dbReference type="ARBA" id="ARBA00022801"/>
    </source>
</evidence>